<name>A0ABW7YZ23_9ACTN</name>
<dbReference type="SUPFAM" id="SSF47323">
    <property type="entry name" value="Anticodon-binding domain of a subclass of class I aminoacyl-tRNA synthetases"/>
    <property type="match status" value="1"/>
</dbReference>
<keyword evidence="3" id="KW-0067">ATP-binding</keyword>
<keyword evidence="1" id="KW-0436">Ligase</keyword>
<dbReference type="Proteomes" id="UP001612741">
    <property type="component" value="Unassembled WGS sequence"/>
</dbReference>
<evidence type="ECO:0000256" key="3">
    <source>
        <dbReference type="ARBA" id="ARBA00022840"/>
    </source>
</evidence>
<dbReference type="Gene3D" id="1.10.730.10">
    <property type="entry name" value="Isoleucyl-tRNA Synthetase, Domain 1"/>
    <property type="match status" value="1"/>
</dbReference>
<evidence type="ECO:0000256" key="2">
    <source>
        <dbReference type="ARBA" id="ARBA00022741"/>
    </source>
</evidence>
<reference evidence="4 5" key="1">
    <citation type="submission" date="2024-10" db="EMBL/GenBank/DDBJ databases">
        <title>The Natural Products Discovery Center: Release of the First 8490 Sequenced Strains for Exploring Actinobacteria Biosynthetic Diversity.</title>
        <authorList>
            <person name="Kalkreuter E."/>
            <person name="Kautsar S.A."/>
            <person name="Yang D."/>
            <person name="Bader C.D."/>
            <person name="Teijaro C.N."/>
            <person name="Fluegel L."/>
            <person name="Davis C.M."/>
            <person name="Simpson J.R."/>
            <person name="Lauterbach L."/>
            <person name="Steele A.D."/>
            <person name="Gui C."/>
            <person name="Meng S."/>
            <person name="Li G."/>
            <person name="Viehrig K."/>
            <person name="Ye F."/>
            <person name="Su P."/>
            <person name="Kiefer A.F."/>
            <person name="Nichols A."/>
            <person name="Cepeda A.J."/>
            <person name="Yan W."/>
            <person name="Fan B."/>
            <person name="Jiang Y."/>
            <person name="Adhikari A."/>
            <person name="Zheng C.-J."/>
            <person name="Schuster L."/>
            <person name="Cowan T.M."/>
            <person name="Smanski M.J."/>
            <person name="Chevrette M.G."/>
            <person name="De Carvalho L.P.S."/>
            <person name="Shen B."/>
        </authorList>
    </citation>
    <scope>NUCLEOTIDE SEQUENCE [LARGE SCALE GENOMIC DNA]</scope>
    <source>
        <strain evidence="4 5">NPDC050545</strain>
    </source>
</reference>
<keyword evidence="2" id="KW-0547">Nucleotide-binding</keyword>
<evidence type="ECO:0000256" key="1">
    <source>
        <dbReference type="ARBA" id="ARBA00022598"/>
    </source>
</evidence>
<dbReference type="RefSeq" id="WP_397085392.1">
    <property type="nucleotide sequence ID" value="NZ_JBITGY010000007.1"/>
</dbReference>
<protein>
    <submittedName>
        <fullName evidence="4">Anticodon-binding protein</fullName>
    </submittedName>
</protein>
<evidence type="ECO:0000313" key="4">
    <source>
        <dbReference type="EMBL" id="MFI6501088.1"/>
    </source>
</evidence>
<organism evidence="4 5">
    <name type="scientific">Nonomuraea typhae</name>
    <dbReference type="NCBI Taxonomy" id="2603600"/>
    <lineage>
        <taxon>Bacteria</taxon>
        <taxon>Bacillati</taxon>
        <taxon>Actinomycetota</taxon>
        <taxon>Actinomycetes</taxon>
        <taxon>Streptosporangiales</taxon>
        <taxon>Streptosporangiaceae</taxon>
        <taxon>Nonomuraea</taxon>
    </lineage>
</organism>
<keyword evidence="5" id="KW-1185">Reference proteome</keyword>
<proteinExistence type="predicted"/>
<accession>A0ABW7YZ23</accession>
<comment type="caution">
    <text evidence="4">The sequence shown here is derived from an EMBL/GenBank/DDBJ whole genome shotgun (WGS) entry which is preliminary data.</text>
</comment>
<gene>
    <name evidence="4" type="ORF">ACIBG2_27175</name>
</gene>
<dbReference type="EMBL" id="JBITGY010000007">
    <property type="protein sequence ID" value="MFI6501088.1"/>
    <property type="molecule type" value="Genomic_DNA"/>
</dbReference>
<sequence>MNLAQLVSLLGEPPMPFGDWAEEAVLVSAAALRRGVDPAGFAASVPGASVLPNGVIRIVLAEPWDVVGEVFAVADQGWADTPRTWDNPGFVVKYARFRAVAVGRWARDLGVPPEPFEPRLLSDARDRAVLRALAELPGRRVSRDPGWAAYLVRLASAYHDAFEHAAPLPSGDEAVAPVHTARVRLAAAVQKVLPGPDRI</sequence>
<dbReference type="InterPro" id="IPR009080">
    <property type="entry name" value="tRNAsynth_Ia_anticodon-bd"/>
</dbReference>
<evidence type="ECO:0000313" key="5">
    <source>
        <dbReference type="Proteomes" id="UP001612741"/>
    </source>
</evidence>